<dbReference type="RefSeq" id="XP_007388551.1">
    <property type="nucleotide sequence ID" value="XM_007388489.1"/>
</dbReference>
<evidence type="ECO:0000256" key="6">
    <source>
        <dbReference type="ARBA" id="ARBA00023102"/>
    </source>
</evidence>
<keyword evidence="4 8" id="KW-0028">Amino-acid biosynthesis</keyword>
<comment type="catalytic activity">
    <reaction evidence="7 8">
        <text>L-histidinol phosphate + H2O = L-histidinol + phosphate</text>
        <dbReference type="Rhea" id="RHEA:14465"/>
        <dbReference type="ChEBI" id="CHEBI:15377"/>
        <dbReference type="ChEBI" id="CHEBI:43474"/>
        <dbReference type="ChEBI" id="CHEBI:57699"/>
        <dbReference type="ChEBI" id="CHEBI:57980"/>
        <dbReference type="EC" id="3.1.3.15"/>
    </reaction>
</comment>
<evidence type="ECO:0000259" key="9">
    <source>
        <dbReference type="Pfam" id="PF02811"/>
    </source>
</evidence>
<dbReference type="SUPFAM" id="SSF89550">
    <property type="entry name" value="PHP domain-like"/>
    <property type="match status" value="1"/>
</dbReference>
<keyword evidence="11" id="KW-1185">Reference proteome</keyword>
<dbReference type="KEGG" id="psq:PUNSTDRAFT_116581"/>
<comment type="similarity">
    <text evidence="2 8">Belongs to the PHP hydrolase family. HisK subfamily.</text>
</comment>
<dbReference type="GO" id="GO:0000105">
    <property type="term" value="P:L-histidine biosynthetic process"/>
    <property type="evidence" value="ECO:0007669"/>
    <property type="project" value="UniProtKB-UniRule"/>
</dbReference>
<dbReference type="PANTHER" id="PTHR21039">
    <property type="entry name" value="HISTIDINOL PHOSPHATASE-RELATED"/>
    <property type="match status" value="1"/>
</dbReference>
<sequence>MHSHHSHSGQFCAHAKGNLEDVVREAIAQGFVVYGLTEHVPRYRDVDLYPEERDLWISIDDLEERFRSFLHEAWRLKAQYASQITLLVGLETESISPIDLEQLDALLERHAGQIDYIVGSVHHVNEIPIDFDFATYERCLDSFTSAEVTSNHERLARYLLEYFKSQHTLLERFKPAVVGHFDLCRLYTPDVRISDFPDAYAQMEANIALAIGYGALFEVNAAAFRKGWEDAYPGTDVVEVILRHGGRFCLSDDSHGPHAVGLNYHRIPAYLARAGVTELWALQPAISSEGDVQPRSSVHAMQVTDWQSWPSWALNRPVTVTA</sequence>
<dbReference type="UniPathway" id="UPA00031">
    <property type="reaction ID" value="UER00013"/>
</dbReference>
<comment type="pathway">
    <text evidence="1 8">Amino-acid biosynthesis; L-histidine biosynthesis; L-histidine from 5-phospho-alpha-D-ribose 1-diphosphate: step 8/9.</text>
</comment>
<dbReference type="Pfam" id="PF02811">
    <property type="entry name" value="PHP"/>
    <property type="match status" value="1"/>
</dbReference>
<protein>
    <recommendedName>
        <fullName evidence="3 8">Histidinol-phosphatase</fullName>
        <shortName evidence="8">HolPase</shortName>
        <ecNumber evidence="3 8">3.1.3.15</ecNumber>
    </recommendedName>
</protein>
<evidence type="ECO:0000256" key="2">
    <source>
        <dbReference type="ARBA" id="ARBA00009152"/>
    </source>
</evidence>
<evidence type="ECO:0000256" key="4">
    <source>
        <dbReference type="ARBA" id="ARBA00022605"/>
    </source>
</evidence>
<dbReference type="PANTHER" id="PTHR21039:SF0">
    <property type="entry name" value="HISTIDINOL-PHOSPHATASE"/>
    <property type="match status" value="1"/>
</dbReference>
<dbReference type="CDD" id="cd12110">
    <property type="entry name" value="PHP_HisPPase_Hisj_like"/>
    <property type="match status" value="1"/>
</dbReference>
<evidence type="ECO:0000256" key="3">
    <source>
        <dbReference type="ARBA" id="ARBA00013085"/>
    </source>
</evidence>
<feature type="domain" description="PHP" evidence="9">
    <location>
        <begin position="4"/>
        <end position="221"/>
    </location>
</feature>
<dbReference type="EMBL" id="JH687556">
    <property type="protein sequence ID" value="EIN04080.1"/>
    <property type="molecule type" value="Genomic_DNA"/>
</dbReference>
<dbReference type="Proteomes" id="UP000054196">
    <property type="component" value="Unassembled WGS sequence"/>
</dbReference>
<name>R7S125_PUNST</name>
<dbReference type="GeneID" id="18876822"/>
<dbReference type="GO" id="GO:0004401">
    <property type="term" value="F:histidinol-phosphatase activity"/>
    <property type="evidence" value="ECO:0007669"/>
    <property type="project" value="UniProtKB-UniRule"/>
</dbReference>
<dbReference type="EC" id="3.1.3.15" evidence="3 8"/>
<dbReference type="InterPro" id="IPR004013">
    <property type="entry name" value="PHP_dom"/>
</dbReference>
<gene>
    <name evidence="10" type="ORF">PUNSTDRAFT_116581</name>
</gene>
<dbReference type="InterPro" id="IPR016195">
    <property type="entry name" value="Pol/histidinol_Pase-like"/>
</dbReference>
<dbReference type="OrthoDB" id="5957391at2759"/>
<accession>R7S125</accession>
<evidence type="ECO:0000313" key="11">
    <source>
        <dbReference type="Proteomes" id="UP000054196"/>
    </source>
</evidence>
<evidence type="ECO:0000256" key="7">
    <source>
        <dbReference type="ARBA" id="ARBA00049158"/>
    </source>
</evidence>
<keyword evidence="5 8" id="KW-0378">Hydrolase</keyword>
<evidence type="ECO:0000256" key="5">
    <source>
        <dbReference type="ARBA" id="ARBA00022801"/>
    </source>
</evidence>
<evidence type="ECO:0000256" key="1">
    <source>
        <dbReference type="ARBA" id="ARBA00004970"/>
    </source>
</evidence>
<organism evidence="10 11">
    <name type="scientific">Punctularia strigosozonata (strain HHB-11173)</name>
    <name type="common">White-rot fungus</name>
    <dbReference type="NCBI Taxonomy" id="741275"/>
    <lineage>
        <taxon>Eukaryota</taxon>
        <taxon>Fungi</taxon>
        <taxon>Dikarya</taxon>
        <taxon>Basidiomycota</taxon>
        <taxon>Agaricomycotina</taxon>
        <taxon>Agaricomycetes</taxon>
        <taxon>Corticiales</taxon>
        <taxon>Punctulariaceae</taxon>
        <taxon>Punctularia</taxon>
    </lineage>
</organism>
<dbReference type="NCBIfam" id="TIGR01856">
    <property type="entry name" value="hisJ_fam"/>
    <property type="match status" value="1"/>
</dbReference>
<evidence type="ECO:0000313" key="10">
    <source>
        <dbReference type="EMBL" id="EIN04080.1"/>
    </source>
</evidence>
<evidence type="ECO:0000256" key="8">
    <source>
        <dbReference type="RuleBase" id="RU366003"/>
    </source>
</evidence>
<keyword evidence="6 8" id="KW-0368">Histidine biosynthesis</keyword>
<reference evidence="11" key="1">
    <citation type="journal article" date="2012" name="Science">
        <title>The Paleozoic origin of enzymatic lignin decomposition reconstructed from 31 fungal genomes.</title>
        <authorList>
            <person name="Floudas D."/>
            <person name="Binder M."/>
            <person name="Riley R."/>
            <person name="Barry K."/>
            <person name="Blanchette R.A."/>
            <person name="Henrissat B."/>
            <person name="Martinez A.T."/>
            <person name="Otillar R."/>
            <person name="Spatafora J.W."/>
            <person name="Yadav J.S."/>
            <person name="Aerts A."/>
            <person name="Benoit I."/>
            <person name="Boyd A."/>
            <person name="Carlson A."/>
            <person name="Copeland A."/>
            <person name="Coutinho P.M."/>
            <person name="de Vries R.P."/>
            <person name="Ferreira P."/>
            <person name="Findley K."/>
            <person name="Foster B."/>
            <person name="Gaskell J."/>
            <person name="Glotzer D."/>
            <person name="Gorecki P."/>
            <person name="Heitman J."/>
            <person name="Hesse C."/>
            <person name="Hori C."/>
            <person name="Igarashi K."/>
            <person name="Jurgens J.A."/>
            <person name="Kallen N."/>
            <person name="Kersten P."/>
            <person name="Kohler A."/>
            <person name="Kuees U."/>
            <person name="Kumar T.K.A."/>
            <person name="Kuo A."/>
            <person name="LaButti K."/>
            <person name="Larrondo L.F."/>
            <person name="Lindquist E."/>
            <person name="Ling A."/>
            <person name="Lombard V."/>
            <person name="Lucas S."/>
            <person name="Lundell T."/>
            <person name="Martin R."/>
            <person name="McLaughlin D.J."/>
            <person name="Morgenstern I."/>
            <person name="Morin E."/>
            <person name="Murat C."/>
            <person name="Nagy L.G."/>
            <person name="Nolan M."/>
            <person name="Ohm R.A."/>
            <person name="Patyshakuliyeva A."/>
            <person name="Rokas A."/>
            <person name="Ruiz-Duenas F.J."/>
            <person name="Sabat G."/>
            <person name="Salamov A."/>
            <person name="Samejima M."/>
            <person name="Schmutz J."/>
            <person name="Slot J.C."/>
            <person name="St John F."/>
            <person name="Stenlid J."/>
            <person name="Sun H."/>
            <person name="Sun S."/>
            <person name="Syed K."/>
            <person name="Tsang A."/>
            <person name="Wiebenga A."/>
            <person name="Young D."/>
            <person name="Pisabarro A."/>
            <person name="Eastwood D.C."/>
            <person name="Martin F."/>
            <person name="Cullen D."/>
            <person name="Grigoriev I.V."/>
            <person name="Hibbett D.S."/>
        </authorList>
    </citation>
    <scope>NUCLEOTIDE SEQUENCE [LARGE SCALE GENOMIC DNA]</scope>
    <source>
        <strain evidence="11">HHB-11173 SS5</strain>
    </source>
</reference>
<dbReference type="HOGENOM" id="CLU_054611_0_0_1"/>
<dbReference type="AlphaFoldDB" id="R7S125"/>
<dbReference type="Gene3D" id="3.20.20.140">
    <property type="entry name" value="Metal-dependent hydrolases"/>
    <property type="match status" value="1"/>
</dbReference>
<dbReference type="eggNOG" id="ENOG502RXUQ">
    <property type="taxonomic scope" value="Eukaryota"/>
</dbReference>
<dbReference type="GO" id="GO:0005737">
    <property type="term" value="C:cytoplasm"/>
    <property type="evidence" value="ECO:0007669"/>
    <property type="project" value="TreeGrafter"/>
</dbReference>
<proteinExistence type="inferred from homology"/>
<dbReference type="InterPro" id="IPR010140">
    <property type="entry name" value="Histidinol_P_phosphatase_HisJ"/>
</dbReference>
<dbReference type="OMA" id="DYDRPMY"/>